<evidence type="ECO:0000259" key="2">
    <source>
        <dbReference type="Pfam" id="PF00534"/>
    </source>
</evidence>
<dbReference type="Proteomes" id="UP000324358">
    <property type="component" value="Unassembled WGS sequence"/>
</dbReference>
<evidence type="ECO:0000313" key="4">
    <source>
        <dbReference type="Proteomes" id="UP000324358"/>
    </source>
</evidence>
<dbReference type="Pfam" id="PF00534">
    <property type="entry name" value="Glycos_transf_1"/>
    <property type="match status" value="1"/>
</dbReference>
<dbReference type="AlphaFoldDB" id="A0A5D0QR42"/>
<keyword evidence="1 3" id="KW-0808">Transferase</keyword>
<dbReference type="SUPFAM" id="SSF53756">
    <property type="entry name" value="UDP-Glycosyltransferase/glycogen phosphorylase"/>
    <property type="match status" value="1"/>
</dbReference>
<protein>
    <submittedName>
        <fullName evidence="3">Glycosyltransferase</fullName>
    </submittedName>
</protein>
<dbReference type="Gene3D" id="3.40.50.2000">
    <property type="entry name" value="Glycogen Phosphorylase B"/>
    <property type="match status" value="2"/>
</dbReference>
<dbReference type="GO" id="GO:0009103">
    <property type="term" value="P:lipopolysaccharide biosynthetic process"/>
    <property type="evidence" value="ECO:0007669"/>
    <property type="project" value="TreeGrafter"/>
</dbReference>
<dbReference type="InterPro" id="IPR001296">
    <property type="entry name" value="Glyco_trans_1"/>
</dbReference>
<gene>
    <name evidence="3" type="ORF">ES675_13775</name>
</gene>
<comment type="caution">
    <text evidence="3">The sequence shown here is derived from an EMBL/GenBank/DDBJ whole genome shotgun (WGS) entry which is preliminary data.</text>
</comment>
<keyword evidence="4" id="KW-1185">Reference proteome</keyword>
<dbReference type="GO" id="GO:0016757">
    <property type="term" value="F:glycosyltransferase activity"/>
    <property type="evidence" value="ECO:0007669"/>
    <property type="project" value="InterPro"/>
</dbReference>
<dbReference type="EMBL" id="VSKL01000006">
    <property type="protein sequence ID" value="TYB71617.1"/>
    <property type="molecule type" value="Genomic_DNA"/>
</dbReference>
<dbReference type="PANTHER" id="PTHR46401:SF2">
    <property type="entry name" value="GLYCOSYLTRANSFERASE WBBK-RELATED"/>
    <property type="match status" value="1"/>
</dbReference>
<dbReference type="OrthoDB" id="9768685at2"/>
<sequence length="403" mass="45901">MHEGLLSEGIDANVLLRHKEKSLAKTFQFHKNHIPKSKFHILKEKVLLFLRVMGIFNKPKQTEEQQFLKKREPGLELFSFPHSNFDIISSPLYQEADIINLHWVASFLDYESFFKKNTKPVVWTLHDMNPFTGGEHYLETVLGMDASGYSMPRELSEQEKRVFKENVTLKFKAIQSASNISIVAPSEWLRLEAQNSTVFKSKKVYCIPYGINAEVFQPRDRNYSRAILNIPKNKKVILFVADSISNHRKGYVYLLKALDLLQRDDVVLCAVGNKKSALESVENTIELGSIYDERLMSMAYSAADVFVIPSLMDNLPNTVLESLMCGTPVIGFPIGGVPDMIQDGENGLLTKTVNSMALLDTIDTFLVTMESFDRKSIRANAIRKYDLKIQADSYIDLFKTILK</sequence>
<dbReference type="RefSeq" id="WP_066250300.1">
    <property type="nucleotide sequence ID" value="NZ_VSKL01000006.1"/>
</dbReference>
<evidence type="ECO:0000313" key="3">
    <source>
        <dbReference type="EMBL" id="TYB71617.1"/>
    </source>
</evidence>
<feature type="domain" description="Glycosyl transferase family 1" evidence="2">
    <location>
        <begin position="222"/>
        <end position="367"/>
    </location>
</feature>
<name>A0A5D0QR42_9FLAO</name>
<evidence type="ECO:0000256" key="1">
    <source>
        <dbReference type="ARBA" id="ARBA00022679"/>
    </source>
</evidence>
<dbReference type="PANTHER" id="PTHR46401">
    <property type="entry name" value="GLYCOSYLTRANSFERASE WBBK-RELATED"/>
    <property type="match status" value="1"/>
</dbReference>
<accession>A0A5D0QR42</accession>
<proteinExistence type="predicted"/>
<reference evidence="3 4" key="1">
    <citation type="submission" date="2019-08" db="EMBL/GenBank/DDBJ databases">
        <title>Genomes of Antarctic Bizionia species.</title>
        <authorList>
            <person name="Bowman J.P."/>
        </authorList>
    </citation>
    <scope>NUCLEOTIDE SEQUENCE [LARGE SCALE GENOMIC DNA]</scope>
    <source>
        <strain evidence="3 4">APA-1</strain>
    </source>
</reference>
<organism evidence="3 4">
    <name type="scientific">Bizionia algoritergicola</name>
    <dbReference type="NCBI Taxonomy" id="291187"/>
    <lineage>
        <taxon>Bacteria</taxon>
        <taxon>Pseudomonadati</taxon>
        <taxon>Bacteroidota</taxon>
        <taxon>Flavobacteriia</taxon>
        <taxon>Flavobacteriales</taxon>
        <taxon>Flavobacteriaceae</taxon>
        <taxon>Bizionia</taxon>
    </lineage>
</organism>